<organism evidence="1 2">
    <name type="scientific">Arthrobacter cupressi</name>
    <dbReference type="NCBI Taxonomy" id="1045773"/>
    <lineage>
        <taxon>Bacteria</taxon>
        <taxon>Bacillati</taxon>
        <taxon>Actinomycetota</taxon>
        <taxon>Actinomycetes</taxon>
        <taxon>Micrococcales</taxon>
        <taxon>Micrococcaceae</taxon>
        <taxon>Arthrobacter</taxon>
    </lineage>
</organism>
<gene>
    <name evidence="1" type="ORF">SAMN05216555_12225</name>
</gene>
<evidence type="ECO:0000313" key="2">
    <source>
        <dbReference type="Proteomes" id="UP000182130"/>
    </source>
</evidence>
<dbReference type="RefSeq" id="WP_074591462.1">
    <property type="nucleotide sequence ID" value="NZ_FNEI01000022.1"/>
</dbReference>
<dbReference type="AlphaFoldDB" id="A0A1G8Y5M2"/>
<proteinExistence type="predicted"/>
<dbReference type="STRING" id="1045773.SAMN05216555_12225"/>
<protein>
    <submittedName>
        <fullName evidence="1">Uncharacterized protein</fullName>
    </submittedName>
</protein>
<dbReference type="Proteomes" id="UP000182130">
    <property type="component" value="Unassembled WGS sequence"/>
</dbReference>
<sequence length="255" mass="27102">MPMARRLLLRSSIWEVARPRVPLTAGHFMVRLSDPAAPFTEESAADWLLCYSAARAALDEVLRSTLCTVMFPFRWHPLGSAIGEPAAESSTPGFHLFARWPGESTTPGSQLALPAHRRRAEGPFDELDATLRAALQRAAAAHAAAPGPDAFRDATWVRRPDNAPGQGGAAPHHVLVPEPDVGAVSQLPPSSLLALASALEALPTGDGVTGFSCVMTEGAGPGRRLELHALGRAAGEERNPLETLRNLPEVSRALL</sequence>
<keyword evidence="2" id="KW-1185">Reference proteome</keyword>
<dbReference type="OrthoDB" id="3815817at2"/>
<evidence type="ECO:0000313" key="1">
    <source>
        <dbReference type="EMBL" id="SDJ97694.1"/>
    </source>
</evidence>
<accession>A0A1G8Y5M2</accession>
<dbReference type="EMBL" id="FNEI01000022">
    <property type="protein sequence ID" value="SDJ97694.1"/>
    <property type="molecule type" value="Genomic_DNA"/>
</dbReference>
<name>A0A1G8Y5M2_9MICC</name>
<reference evidence="2" key="1">
    <citation type="submission" date="2016-10" db="EMBL/GenBank/DDBJ databases">
        <authorList>
            <person name="Varghese N."/>
            <person name="Submissions S."/>
        </authorList>
    </citation>
    <scope>NUCLEOTIDE SEQUENCE [LARGE SCALE GENOMIC DNA]</scope>
    <source>
        <strain evidence="2">CGMCC 1.10783</strain>
    </source>
</reference>